<keyword evidence="4" id="KW-1185">Reference proteome</keyword>
<sequence>MKKQIAILLSATALLTGLSACNSKPSTDSSTDKKTETVKKSSKSEEKKASSEVKKSSKQSSSEKTDNFDLMIEAAQSQIENLKQQFAGTYSDITITKGEGHTIVYTYTYAKDPIGNIDFEALKPTLVKGMKPTMDGVKAIIPDAKIQVIYQRPDHSELGNITITQEDTDSIS</sequence>
<gene>
    <name evidence="3" type="ORF">GU334_01085</name>
</gene>
<keyword evidence="2" id="KW-0732">Signal</keyword>
<reference evidence="3 4" key="1">
    <citation type="submission" date="2019-12" db="EMBL/GenBank/DDBJ databases">
        <title>Whole genome sequences of Lactococcus raffinolactis strains isolated from sewage.</title>
        <authorList>
            <person name="Ybazeta G."/>
            <person name="Ross M."/>
            <person name="Brabant-Kirwan D."/>
            <person name="Saleh M."/>
            <person name="Dillon J.A."/>
            <person name="Splinter K."/>
            <person name="Nokhbeh R."/>
        </authorList>
    </citation>
    <scope>NUCLEOTIDE SEQUENCE [LARGE SCALE GENOMIC DNA]</scope>
    <source>
        <strain evidence="3 4">Lr_19_14</strain>
    </source>
</reference>
<evidence type="ECO:0000313" key="3">
    <source>
        <dbReference type="EMBL" id="QIW57592.1"/>
    </source>
</evidence>
<feature type="compositionally biased region" description="Basic and acidic residues" evidence="1">
    <location>
        <begin position="30"/>
        <end position="67"/>
    </location>
</feature>
<feature type="signal peptide" evidence="2">
    <location>
        <begin position="1"/>
        <end position="20"/>
    </location>
</feature>
<protein>
    <recommendedName>
        <fullName evidence="5">DUF4854 domain-containing protein</fullName>
    </recommendedName>
</protein>
<feature type="compositionally biased region" description="Low complexity" evidence="1">
    <location>
        <begin position="20"/>
        <end position="29"/>
    </location>
</feature>
<evidence type="ECO:0000256" key="2">
    <source>
        <dbReference type="SAM" id="SignalP"/>
    </source>
</evidence>
<proteinExistence type="predicted"/>
<dbReference type="EMBL" id="CP047628">
    <property type="protein sequence ID" value="QIW57592.1"/>
    <property type="molecule type" value="Genomic_DNA"/>
</dbReference>
<evidence type="ECO:0000313" key="4">
    <source>
        <dbReference type="Proteomes" id="UP000501558"/>
    </source>
</evidence>
<evidence type="ECO:0008006" key="5">
    <source>
        <dbReference type="Google" id="ProtNLM"/>
    </source>
</evidence>
<evidence type="ECO:0000256" key="1">
    <source>
        <dbReference type="SAM" id="MobiDB-lite"/>
    </source>
</evidence>
<feature type="chain" id="PRO_5042000162" description="DUF4854 domain-containing protein" evidence="2">
    <location>
        <begin position="21"/>
        <end position="172"/>
    </location>
</feature>
<dbReference type="PROSITE" id="PS51257">
    <property type="entry name" value="PROKAR_LIPOPROTEIN"/>
    <property type="match status" value="1"/>
</dbReference>
<name>A0AAE7CSU5_9LACT</name>
<dbReference type="Proteomes" id="UP000501558">
    <property type="component" value="Chromosome"/>
</dbReference>
<dbReference type="AlphaFoldDB" id="A0AAE7CSU5"/>
<feature type="region of interest" description="Disordered" evidence="1">
    <location>
        <begin position="20"/>
        <end position="67"/>
    </location>
</feature>
<dbReference type="RefSeq" id="WP_167840982.1">
    <property type="nucleotide sequence ID" value="NZ_CP047628.1"/>
</dbReference>
<organism evidence="3 4">
    <name type="scientific">Pseudolactococcus raffinolactis</name>
    <dbReference type="NCBI Taxonomy" id="1366"/>
    <lineage>
        <taxon>Bacteria</taxon>
        <taxon>Bacillati</taxon>
        <taxon>Bacillota</taxon>
        <taxon>Bacilli</taxon>
        <taxon>Lactobacillales</taxon>
        <taxon>Streptococcaceae</taxon>
        <taxon>Pseudolactococcus</taxon>
    </lineage>
</organism>
<accession>A0AAE7CSU5</accession>